<name>A0A139A8G5_GONPJ</name>
<feature type="domain" description="Rhodanese" evidence="2">
    <location>
        <begin position="97"/>
        <end position="188"/>
    </location>
</feature>
<reference evidence="3 4" key="1">
    <citation type="journal article" date="2015" name="Genome Biol. Evol.">
        <title>Phylogenomic analyses indicate that early fungi evolved digesting cell walls of algal ancestors of land plants.</title>
        <authorList>
            <person name="Chang Y."/>
            <person name="Wang S."/>
            <person name="Sekimoto S."/>
            <person name="Aerts A.L."/>
            <person name="Choi C."/>
            <person name="Clum A."/>
            <person name="LaButti K.M."/>
            <person name="Lindquist E.A."/>
            <person name="Yee Ngan C."/>
            <person name="Ohm R.A."/>
            <person name="Salamov A.A."/>
            <person name="Grigoriev I.V."/>
            <person name="Spatafora J.W."/>
            <person name="Berbee M.L."/>
        </authorList>
    </citation>
    <scope>NUCLEOTIDE SEQUENCE [LARGE SCALE GENOMIC DNA]</scope>
    <source>
        <strain evidence="3 4">JEL478</strain>
    </source>
</reference>
<dbReference type="OrthoDB" id="566238at2759"/>
<organism evidence="3 4">
    <name type="scientific">Gonapodya prolifera (strain JEL478)</name>
    <name type="common">Monoblepharis prolifera</name>
    <dbReference type="NCBI Taxonomy" id="1344416"/>
    <lineage>
        <taxon>Eukaryota</taxon>
        <taxon>Fungi</taxon>
        <taxon>Fungi incertae sedis</taxon>
        <taxon>Chytridiomycota</taxon>
        <taxon>Chytridiomycota incertae sedis</taxon>
        <taxon>Monoblepharidomycetes</taxon>
        <taxon>Monoblepharidales</taxon>
        <taxon>Gonapodyaceae</taxon>
        <taxon>Gonapodya</taxon>
    </lineage>
</organism>
<dbReference type="AlphaFoldDB" id="A0A139A8G5"/>
<dbReference type="Gene3D" id="3.40.250.10">
    <property type="entry name" value="Rhodanese-like domain"/>
    <property type="match status" value="1"/>
</dbReference>
<dbReference type="PROSITE" id="PS50206">
    <property type="entry name" value="RHODANESE_3"/>
    <property type="match status" value="1"/>
</dbReference>
<dbReference type="STRING" id="1344416.A0A139A8G5"/>
<dbReference type="SUPFAM" id="SSF52821">
    <property type="entry name" value="Rhodanese/Cell cycle control phosphatase"/>
    <property type="match status" value="1"/>
</dbReference>
<proteinExistence type="predicted"/>
<evidence type="ECO:0000259" key="2">
    <source>
        <dbReference type="PROSITE" id="PS50206"/>
    </source>
</evidence>
<dbReference type="Proteomes" id="UP000070544">
    <property type="component" value="Unassembled WGS sequence"/>
</dbReference>
<keyword evidence="4" id="KW-1185">Reference proteome</keyword>
<dbReference type="Pfam" id="PF00581">
    <property type="entry name" value="Rhodanese"/>
    <property type="match status" value="1"/>
</dbReference>
<feature type="signal peptide" evidence="1">
    <location>
        <begin position="1"/>
        <end position="25"/>
    </location>
</feature>
<dbReference type="CDD" id="cd00158">
    <property type="entry name" value="RHOD"/>
    <property type="match status" value="1"/>
</dbReference>
<accession>A0A139A8G5</accession>
<dbReference type="EMBL" id="KQ965783">
    <property type="protein sequence ID" value="KXS12994.1"/>
    <property type="molecule type" value="Genomic_DNA"/>
</dbReference>
<keyword evidence="1" id="KW-0732">Signal</keyword>
<protein>
    <submittedName>
        <fullName evidence="3">Rhodanese-like protein</fullName>
    </submittedName>
</protein>
<gene>
    <name evidence="3" type="ORF">M427DRAFT_59096</name>
</gene>
<evidence type="ECO:0000313" key="4">
    <source>
        <dbReference type="Proteomes" id="UP000070544"/>
    </source>
</evidence>
<sequence>MPESVLRRALAVVATVALLVSLSLASRGVNVGTEEQLDVPARFAVLLEKYRPFVPVLHPSVVHSLLYSSSDNASSPFGSLRRPHKEFLVSPPSPIPPHRKLWLLDVREIGEFTIERIPGAVWTGRGNLEWNIERKGIDAERDLIIVYCGGGFRAVLAGYNLVQMGYAQVRSIEGGIHGWKAEGFYTESY</sequence>
<feature type="chain" id="PRO_5007296023" evidence="1">
    <location>
        <begin position="26"/>
        <end position="189"/>
    </location>
</feature>
<evidence type="ECO:0000256" key="1">
    <source>
        <dbReference type="SAM" id="SignalP"/>
    </source>
</evidence>
<dbReference type="InterPro" id="IPR001763">
    <property type="entry name" value="Rhodanese-like_dom"/>
</dbReference>
<dbReference type="SMART" id="SM00450">
    <property type="entry name" value="RHOD"/>
    <property type="match status" value="1"/>
</dbReference>
<dbReference type="InterPro" id="IPR036873">
    <property type="entry name" value="Rhodanese-like_dom_sf"/>
</dbReference>
<evidence type="ECO:0000313" key="3">
    <source>
        <dbReference type="EMBL" id="KXS12994.1"/>
    </source>
</evidence>